<keyword evidence="1" id="KW-1133">Transmembrane helix</keyword>
<sequence length="128" mass="14620">MSAPNSISNSFDQKDDLTLRSIKNIVKRYNKQRKVTQTDTSPTYLKLLLTSCKDELKEMSKNKKRITSMEIEKMMSLIGEISQEINDLGKICGVEKKRNTRMVYYSLFVICIIVGVVVGAIVKLQILK</sequence>
<keyword evidence="3" id="KW-1185">Reference proteome</keyword>
<feature type="transmembrane region" description="Helical" evidence="1">
    <location>
        <begin position="103"/>
        <end position="122"/>
    </location>
</feature>
<name>L7JUH7_TRAHO</name>
<evidence type="ECO:0000313" key="2">
    <source>
        <dbReference type="EMBL" id="ELQ74970.1"/>
    </source>
</evidence>
<dbReference type="HOGENOM" id="CLU_1961246_0_0_1"/>
<keyword evidence="1" id="KW-0472">Membrane</keyword>
<evidence type="ECO:0000256" key="1">
    <source>
        <dbReference type="SAM" id="Phobius"/>
    </source>
</evidence>
<evidence type="ECO:0000313" key="3">
    <source>
        <dbReference type="Proteomes" id="UP000011185"/>
    </source>
</evidence>
<dbReference type="EMBL" id="JH994003">
    <property type="protein sequence ID" value="ELQ74970.1"/>
    <property type="molecule type" value="Genomic_DNA"/>
</dbReference>
<gene>
    <name evidence="2" type="ORF">THOM_2104</name>
</gene>
<keyword evidence="1" id="KW-0812">Transmembrane</keyword>
<dbReference type="AlphaFoldDB" id="L7JUH7"/>
<dbReference type="Proteomes" id="UP000011185">
    <property type="component" value="Unassembled WGS sequence"/>
</dbReference>
<accession>L7JUH7</accession>
<dbReference type="InParanoid" id="L7JUH7"/>
<reference evidence="2 3" key="1">
    <citation type="journal article" date="2012" name="PLoS Pathog.">
        <title>The genome of the obligate intracellular parasite Trachipleistophora hominis: new insights into microsporidian genome dynamics and reductive evolution.</title>
        <authorList>
            <person name="Heinz E."/>
            <person name="Williams T.A."/>
            <person name="Nakjang S."/>
            <person name="Noel C.J."/>
            <person name="Swan D.C."/>
            <person name="Goldberg A.V."/>
            <person name="Harris S.R."/>
            <person name="Weinmaier T."/>
            <person name="Markert S."/>
            <person name="Becher D."/>
            <person name="Bernhardt J."/>
            <person name="Dagan T."/>
            <person name="Hacker C."/>
            <person name="Lucocq J.M."/>
            <person name="Schweder T."/>
            <person name="Rattei T."/>
            <person name="Hall N."/>
            <person name="Hirt R.P."/>
            <person name="Embley T.M."/>
        </authorList>
    </citation>
    <scope>NUCLEOTIDE SEQUENCE [LARGE SCALE GENOMIC DNA]</scope>
</reference>
<protein>
    <submittedName>
        <fullName evidence="2">Uncharacterized protein</fullName>
    </submittedName>
</protein>
<dbReference type="OMA" id="MEIEKMM"/>
<dbReference type="VEuPathDB" id="MicrosporidiaDB:THOM_2104"/>
<proteinExistence type="predicted"/>
<dbReference type="OrthoDB" id="10341963at2759"/>
<organism evidence="2 3">
    <name type="scientific">Trachipleistophora hominis</name>
    <name type="common">Microsporidian parasite</name>
    <dbReference type="NCBI Taxonomy" id="72359"/>
    <lineage>
        <taxon>Eukaryota</taxon>
        <taxon>Fungi</taxon>
        <taxon>Fungi incertae sedis</taxon>
        <taxon>Microsporidia</taxon>
        <taxon>Pleistophoridae</taxon>
        <taxon>Trachipleistophora</taxon>
    </lineage>
</organism>